<evidence type="ECO:0000313" key="2">
    <source>
        <dbReference type="EMBL" id="MFB4197558.1"/>
    </source>
</evidence>
<dbReference type="RefSeq" id="WP_375066061.1">
    <property type="nucleotide sequence ID" value="NZ_JBHGBT010000037.1"/>
</dbReference>
<accession>A0ABV4ZUD2</accession>
<feature type="compositionally biased region" description="Gly residues" evidence="1">
    <location>
        <begin position="259"/>
        <end position="272"/>
    </location>
</feature>
<proteinExistence type="predicted"/>
<comment type="caution">
    <text evidence="2">The sequence shown here is derived from an EMBL/GenBank/DDBJ whole genome shotgun (WGS) entry which is preliminary data.</text>
</comment>
<organism evidence="2 3">
    <name type="scientific">Streptomyces carpaticus</name>
    <dbReference type="NCBI Taxonomy" id="285558"/>
    <lineage>
        <taxon>Bacteria</taxon>
        <taxon>Bacillati</taxon>
        <taxon>Actinomycetota</taxon>
        <taxon>Actinomycetes</taxon>
        <taxon>Kitasatosporales</taxon>
        <taxon>Streptomycetaceae</taxon>
        <taxon>Streptomyces</taxon>
    </lineage>
</organism>
<evidence type="ECO:0000256" key="1">
    <source>
        <dbReference type="SAM" id="MobiDB-lite"/>
    </source>
</evidence>
<gene>
    <name evidence="2" type="ORF">ACE11A_24795</name>
</gene>
<feature type="region of interest" description="Disordered" evidence="1">
    <location>
        <begin position="259"/>
        <end position="300"/>
    </location>
</feature>
<evidence type="ECO:0000313" key="3">
    <source>
        <dbReference type="Proteomes" id="UP001577267"/>
    </source>
</evidence>
<evidence type="ECO:0008006" key="4">
    <source>
        <dbReference type="Google" id="ProtNLM"/>
    </source>
</evidence>
<dbReference type="Proteomes" id="UP001577267">
    <property type="component" value="Unassembled WGS sequence"/>
</dbReference>
<keyword evidence="3" id="KW-1185">Reference proteome</keyword>
<protein>
    <recommendedName>
        <fullName evidence="4">Thiopeptide-type bacteriocin biosynthesis domain-containing protein</fullName>
    </recommendedName>
</protein>
<reference evidence="2 3" key="1">
    <citation type="submission" date="2024-09" db="EMBL/GenBank/DDBJ databases">
        <title>Draft genome sequence of multifaceted antimicrobials producing Streptomyces sp. strain FH1.</title>
        <authorList>
            <person name="Hassan F."/>
            <person name="Ali H."/>
            <person name="Hassan N."/>
            <person name="Nawaz A."/>
        </authorList>
    </citation>
    <scope>NUCLEOTIDE SEQUENCE [LARGE SCALE GENOMIC DNA]</scope>
    <source>
        <strain evidence="2 3">FH1</strain>
    </source>
</reference>
<name>A0ABV4ZUD2_9ACTN</name>
<dbReference type="EMBL" id="JBHGBT010000037">
    <property type="protein sequence ID" value="MFB4197558.1"/>
    <property type="molecule type" value="Genomic_DNA"/>
</dbReference>
<sequence>MAEDTLFCRVPGQPLGSRTLLRAVELLGPVGAAGRPGGRWYAQPSGEGPARETGLWFRASPEVLKEIEALLLAASWPGDAPVSVEYAGGGQRAPGAGPFRWEPGGELSAASSELALAVAGSGAGLPGAGAGTVFAVAHVGRVAELVPDDQRAGFLFQCWQWRAADLAPGERRELAVRAGAEAAGLLREAAGLRWPAGVRPAWDRYLRTAAALAAEGPGGSELPVNYLLFEHIRLTHRRLGVPAAAEALAARVVRAGSAGGSREGIRGDGISGAGADRTDRPGRSGLAGQSPARDRAAVGG</sequence>